<protein>
    <recommendedName>
        <fullName evidence="3">Response regulatory domain-containing protein</fullName>
    </recommendedName>
</protein>
<dbReference type="AlphaFoldDB" id="A0A8J3PND3"/>
<name>A0A8J3PND3_9ACTN</name>
<dbReference type="PANTHER" id="PTHR44591">
    <property type="entry name" value="STRESS RESPONSE REGULATOR PROTEIN 1"/>
    <property type="match status" value="1"/>
</dbReference>
<dbReference type="InterPro" id="IPR050595">
    <property type="entry name" value="Bact_response_regulator"/>
</dbReference>
<dbReference type="Gene3D" id="3.40.50.2300">
    <property type="match status" value="1"/>
</dbReference>
<sequence>MSCVVIAEDDADLLALYSRALTRCGHSVIPCRDGRSAFIEVRDRRPDLLLTDVDMPPGMTGLELVTAVQSEPVTADIPIIVATGGSADLATANVPGVVGLLRKPLSPRELVGHVEAALANGATQPG</sequence>
<dbReference type="GO" id="GO:0000160">
    <property type="term" value="P:phosphorelay signal transduction system"/>
    <property type="evidence" value="ECO:0007669"/>
    <property type="project" value="InterPro"/>
</dbReference>
<feature type="modified residue" description="4-aspartylphosphate" evidence="2">
    <location>
        <position position="52"/>
    </location>
</feature>
<organism evidence="4 5">
    <name type="scientific">Planosporangium flavigriseum</name>
    <dbReference type="NCBI Taxonomy" id="373681"/>
    <lineage>
        <taxon>Bacteria</taxon>
        <taxon>Bacillati</taxon>
        <taxon>Actinomycetota</taxon>
        <taxon>Actinomycetes</taxon>
        <taxon>Micromonosporales</taxon>
        <taxon>Micromonosporaceae</taxon>
        <taxon>Planosporangium</taxon>
    </lineage>
</organism>
<dbReference type="PROSITE" id="PS50110">
    <property type="entry name" value="RESPONSE_REGULATORY"/>
    <property type="match status" value="1"/>
</dbReference>
<dbReference type="PANTHER" id="PTHR44591:SF3">
    <property type="entry name" value="RESPONSE REGULATORY DOMAIN-CONTAINING PROTEIN"/>
    <property type="match status" value="1"/>
</dbReference>
<proteinExistence type="predicted"/>
<dbReference type="SMART" id="SM00448">
    <property type="entry name" value="REC"/>
    <property type="match status" value="1"/>
</dbReference>
<gene>
    <name evidence="4" type="ORF">Pfl04_48900</name>
</gene>
<dbReference type="InterPro" id="IPR001789">
    <property type="entry name" value="Sig_transdc_resp-reg_receiver"/>
</dbReference>
<dbReference type="EMBL" id="BONU01000058">
    <property type="protein sequence ID" value="GIG76486.1"/>
    <property type="molecule type" value="Genomic_DNA"/>
</dbReference>
<feature type="domain" description="Response regulatory" evidence="3">
    <location>
        <begin position="3"/>
        <end position="118"/>
    </location>
</feature>
<evidence type="ECO:0000313" key="5">
    <source>
        <dbReference type="Proteomes" id="UP000653674"/>
    </source>
</evidence>
<evidence type="ECO:0000256" key="2">
    <source>
        <dbReference type="PROSITE-ProRule" id="PRU00169"/>
    </source>
</evidence>
<dbReference type="Proteomes" id="UP000653674">
    <property type="component" value="Unassembled WGS sequence"/>
</dbReference>
<comment type="caution">
    <text evidence="4">The sequence shown here is derived from an EMBL/GenBank/DDBJ whole genome shotgun (WGS) entry which is preliminary data.</text>
</comment>
<dbReference type="Pfam" id="PF00072">
    <property type="entry name" value="Response_reg"/>
    <property type="match status" value="1"/>
</dbReference>
<dbReference type="SUPFAM" id="SSF52172">
    <property type="entry name" value="CheY-like"/>
    <property type="match status" value="1"/>
</dbReference>
<evidence type="ECO:0000313" key="4">
    <source>
        <dbReference type="EMBL" id="GIG76486.1"/>
    </source>
</evidence>
<evidence type="ECO:0000259" key="3">
    <source>
        <dbReference type="PROSITE" id="PS50110"/>
    </source>
</evidence>
<evidence type="ECO:0000256" key="1">
    <source>
        <dbReference type="ARBA" id="ARBA00022553"/>
    </source>
</evidence>
<accession>A0A8J3PND3</accession>
<reference evidence="4" key="1">
    <citation type="submission" date="2021-01" db="EMBL/GenBank/DDBJ databases">
        <title>Whole genome shotgun sequence of Planosporangium flavigriseum NBRC 105377.</title>
        <authorList>
            <person name="Komaki H."/>
            <person name="Tamura T."/>
        </authorList>
    </citation>
    <scope>NUCLEOTIDE SEQUENCE</scope>
    <source>
        <strain evidence="4">NBRC 105377</strain>
    </source>
</reference>
<keyword evidence="1 2" id="KW-0597">Phosphoprotein</keyword>
<keyword evidence="5" id="KW-1185">Reference proteome</keyword>
<dbReference type="InterPro" id="IPR011006">
    <property type="entry name" value="CheY-like_superfamily"/>
</dbReference>